<evidence type="ECO:0000313" key="2">
    <source>
        <dbReference type="EMBL" id="SLN59367.1"/>
    </source>
</evidence>
<keyword evidence="3" id="KW-1185">Reference proteome</keyword>
<feature type="transmembrane region" description="Helical" evidence="1">
    <location>
        <begin position="56"/>
        <end position="84"/>
    </location>
</feature>
<keyword evidence="1" id="KW-1133">Transmembrane helix</keyword>
<accession>A0A1Y5TAL4</accession>
<proteinExistence type="predicted"/>
<dbReference type="OrthoDB" id="7828211at2"/>
<gene>
    <name evidence="2" type="ORF">ROA7023_02719</name>
</gene>
<keyword evidence="1" id="KW-0812">Transmembrane</keyword>
<keyword evidence="1" id="KW-0472">Membrane</keyword>
<name>A0A1Y5TAL4_9RHOB</name>
<evidence type="ECO:0000256" key="1">
    <source>
        <dbReference type="SAM" id="Phobius"/>
    </source>
</evidence>
<protein>
    <submittedName>
        <fullName evidence="2">Uncharacterized protein</fullName>
    </submittedName>
</protein>
<dbReference type="AlphaFoldDB" id="A0A1Y5TAL4"/>
<organism evidence="2 3">
    <name type="scientific">Roseisalinus antarcticus</name>
    <dbReference type="NCBI Taxonomy" id="254357"/>
    <lineage>
        <taxon>Bacteria</taxon>
        <taxon>Pseudomonadati</taxon>
        <taxon>Pseudomonadota</taxon>
        <taxon>Alphaproteobacteria</taxon>
        <taxon>Rhodobacterales</taxon>
        <taxon>Roseobacteraceae</taxon>
        <taxon>Roseisalinus</taxon>
    </lineage>
</organism>
<dbReference type="RefSeq" id="WP_085879550.1">
    <property type="nucleotide sequence ID" value="NZ_FWFZ01000014.1"/>
</dbReference>
<sequence length="358" mass="39656">MSLDNKSPDHHIAYGAATEGVAAASASLGVIGRYWWNLQMQLLVATGTMRLFRAYWWLFLVAGFLLLAFVMPLGVAFVVSAFCAGAMNPKAEDNFIVPLRPQHVDIGSEEEDEFTEKEVLQDLIDEAETRHMGYLKVADRGIADLNDVELAATALGAFDGTLRACPWFIELCGDEVLDYGPAFVVIRLKRLGRYKEGDEDWLEQVMLEPRTSETLKPLRLDAERFVYENEPVETPQSDDLEHVQDAAAIHHLGYLNAIKRDVDEKEFAAAALGAFDGTVQACGLRLSDLDMHTNGVAFILAQLTRLERIDIDSVDPDWIAEVTDEAMTSSALEPIRAEAGHFAFTMEGAMRFGPTQSP</sequence>
<dbReference type="EMBL" id="FWFZ01000014">
    <property type="protein sequence ID" value="SLN59367.1"/>
    <property type="molecule type" value="Genomic_DNA"/>
</dbReference>
<dbReference type="Proteomes" id="UP000193900">
    <property type="component" value="Unassembled WGS sequence"/>
</dbReference>
<reference evidence="2 3" key="1">
    <citation type="submission" date="2017-03" db="EMBL/GenBank/DDBJ databases">
        <authorList>
            <person name="Afonso C.L."/>
            <person name="Miller P.J."/>
            <person name="Scott M.A."/>
            <person name="Spackman E."/>
            <person name="Goraichik I."/>
            <person name="Dimitrov K.M."/>
            <person name="Suarez D.L."/>
            <person name="Swayne D.E."/>
        </authorList>
    </citation>
    <scope>NUCLEOTIDE SEQUENCE [LARGE SCALE GENOMIC DNA]</scope>
    <source>
        <strain evidence="2 3">CECT 7023</strain>
    </source>
</reference>
<feature type="transmembrane region" description="Helical" evidence="1">
    <location>
        <begin position="12"/>
        <end position="36"/>
    </location>
</feature>
<evidence type="ECO:0000313" key="3">
    <source>
        <dbReference type="Proteomes" id="UP000193900"/>
    </source>
</evidence>